<feature type="region of interest" description="Disordered" evidence="1">
    <location>
        <begin position="141"/>
        <end position="164"/>
    </location>
</feature>
<accession>A0AAV1HXM8</accession>
<dbReference type="Pfam" id="PF07714">
    <property type="entry name" value="PK_Tyr_Ser-Thr"/>
    <property type="match status" value="1"/>
</dbReference>
<reference evidence="3 4" key="1">
    <citation type="submission" date="2023-10" db="EMBL/GenBank/DDBJ databases">
        <authorList>
            <person name="Maclean D."/>
            <person name="Macfadyen A."/>
        </authorList>
    </citation>
    <scope>NUCLEOTIDE SEQUENCE [LARGE SCALE GENOMIC DNA]</scope>
</reference>
<dbReference type="Gene3D" id="3.30.200.20">
    <property type="entry name" value="Phosphorylase Kinase, domain 1"/>
    <property type="match status" value="1"/>
</dbReference>
<evidence type="ECO:0000313" key="3">
    <source>
        <dbReference type="EMBL" id="CAK0748064.1"/>
    </source>
</evidence>
<proteinExistence type="predicted"/>
<evidence type="ECO:0000259" key="2">
    <source>
        <dbReference type="PROSITE" id="PS50011"/>
    </source>
</evidence>
<dbReference type="PANTHER" id="PTHR44329">
    <property type="entry name" value="SERINE/THREONINE-PROTEIN KINASE TNNI3K-RELATED"/>
    <property type="match status" value="1"/>
</dbReference>
<dbReference type="InterPro" id="IPR001245">
    <property type="entry name" value="Ser-Thr/Tyr_kinase_cat_dom"/>
</dbReference>
<dbReference type="Proteomes" id="UP001314263">
    <property type="component" value="Unassembled WGS sequence"/>
</dbReference>
<dbReference type="InterPro" id="IPR000719">
    <property type="entry name" value="Prot_kinase_dom"/>
</dbReference>
<dbReference type="InterPro" id="IPR011009">
    <property type="entry name" value="Kinase-like_dom_sf"/>
</dbReference>
<dbReference type="SUPFAM" id="SSF56112">
    <property type="entry name" value="Protein kinase-like (PK-like)"/>
    <property type="match status" value="1"/>
</dbReference>
<keyword evidence="4" id="KW-1185">Reference proteome</keyword>
<dbReference type="GO" id="GO:0004674">
    <property type="term" value="F:protein serine/threonine kinase activity"/>
    <property type="evidence" value="ECO:0007669"/>
    <property type="project" value="TreeGrafter"/>
</dbReference>
<comment type="caution">
    <text evidence="3">The sequence shown here is derived from an EMBL/GenBank/DDBJ whole genome shotgun (WGS) entry which is preliminary data.</text>
</comment>
<evidence type="ECO:0000256" key="1">
    <source>
        <dbReference type="SAM" id="MobiDB-lite"/>
    </source>
</evidence>
<sequence>MAGGVRINESPCSQDECLPLETSTWSTPRSGEAGSKFQGDDATASSEESINGPAHATELRPHSGTLGLAACAARRCRSWEDSGAQRAITEEQLDHSAASPGNAQRPRSLDMPYGYGIPVISPWDAPNPAARLSSRETAYQSEVKSSMTEQPLVDRKRSSKQKMHAELPAKTLIRVMCKTDGLFHKGASGVSRYEGGETRLAQIPTSGSLISLKESLSRAFPIPPSLSPEDMLLKCQLPGAPDDCLDILDDTDVKLIIEEWTEHKADHGDSAGKLLFYVAWVPSAGQQSLSELTLSSSSLDGSVGSPLTSLELQDSMTGLNVLRKKWLADGLNIIQPSQLVVLKHIGSSNFGTEFMGTWNSSEVVVTCLNSSVFLSGAPEAASQAAVEDMLQEAAGLAALRHPNVVCFFGTVLPEQDASGAYQLDTGVIVDAHSVMYPAVISEIMCFGSLKELLAKLADKPLRALQRLMIAVDAAKGMAFLHRRGMTHLALNSSNLLLTYGEKRMVCKVANFGHSMKRRDSFLSGLLTSFDTLPWMAPEVFAAPDSITEKADVYSFGIIMWELWMRQRPYRGLDMQQYMQRTTAANFLLRPDAEDLMPAGEQGEPAEPAPGWRQLMRRCWHPNPAMRPTFEAVVVSLTEMVTALRAERRRSMEAEKIRKAFGVASQRAVRLGPSVAPVTPAAVPSSQQEAMSDLLQRVLQL</sequence>
<feature type="region of interest" description="Disordered" evidence="1">
    <location>
        <begin position="1"/>
        <end position="61"/>
    </location>
</feature>
<organism evidence="3 4">
    <name type="scientific">Coccomyxa viridis</name>
    <dbReference type="NCBI Taxonomy" id="1274662"/>
    <lineage>
        <taxon>Eukaryota</taxon>
        <taxon>Viridiplantae</taxon>
        <taxon>Chlorophyta</taxon>
        <taxon>core chlorophytes</taxon>
        <taxon>Trebouxiophyceae</taxon>
        <taxon>Trebouxiophyceae incertae sedis</taxon>
        <taxon>Coccomyxaceae</taxon>
        <taxon>Coccomyxa</taxon>
    </lineage>
</organism>
<evidence type="ECO:0000313" key="4">
    <source>
        <dbReference type="Proteomes" id="UP001314263"/>
    </source>
</evidence>
<protein>
    <recommendedName>
        <fullName evidence="2">Protein kinase domain-containing protein</fullName>
    </recommendedName>
</protein>
<dbReference type="AlphaFoldDB" id="A0AAV1HXM8"/>
<name>A0AAV1HXM8_9CHLO</name>
<feature type="domain" description="Protein kinase" evidence="2">
    <location>
        <begin position="339"/>
        <end position="640"/>
    </location>
</feature>
<dbReference type="EMBL" id="CAUYUE010000002">
    <property type="protein sequence ID" value="CAK0748064.1"/>
    <property type="molecule type" value="Genomic_DNA"/>
</dbReference>
<dbReference type="Gene3D" id="1.10.510.10">
    <property type="entry name" value="Transferase(Phosphotransferase) domain 1"/>
    <property type="match status" value="1"/>
</dbReference>
<dbReference type="InterPro" id="IPR051681">
    <property type="entry name" value="Ser/Thr_Kinases-Pseudokinases"/>
</dbReference>
<dbReference type="PROSITE" id="PS50011">
    <property type="entry name" value="PROTEIN_KINASE_DOM"/>
    <property type="match status" value="1"/>
</dbReference>
<gene>
    <name evidence="3" type="ORF">CVIRNUC_001811</name>
</gene>
<dbReference type="GO" id="GO:0005524">
    <property type="term" value="F:ATP binding"/>
    <property type="evidence" value="ECO:0007669"/>
    <property type="project" value="InterPro"/>
</dbReference>